<accession>A0AAD6NJ51</accession>
<evidence type="ECO:0000313" key="1">
    <source>
        <dbReference type="EMBL" id="KAJ6260080.1"/>
    </source>
</evidence>
<evidence type="ECO:0000313" key="2">
    <source>
        <dbReference type="Proteomes" id="UP001221413"/>
    </source>
</evidence>
<sequence>MQYKEMIDKLPPLIHVGPSIEARFLDDVVDLSILPRKTCPGWCSEIVIGDCFHDATCFKTRILSRPNNAEYFIECINYALAREQAESVIHAYKLSPSDPPEKSLVHCIELLTDLRWYLPILHTDFGRKSMSPKVSRYHFHQLNRFDCQWHGLAAHLFDITLLLQNHRHVLSKDEIKLGEDMADRVLGLAYGDGFISQHENNGDEDKVVVWGPHGNTKLLTREEYDATMRQGRGKLLLKLGAEVCEKLADTIQFGIAQ</sequence>
<proteinExistence type="predicted"/>
<dbReference type="Proteomes" id="UP001221413">
    <property type="component" value="Unassembled WGS sequence"/>
</dbReference>
<organism evidence="1 2">
    <name type="scientific">Drechslerella dactyloides</name>
    <name type="common">Nematode-trapping fungus</name>
    <name type="synonym">Arthrobotrys dactyloides</name>
    <dbReference type="NCBI Taxonomy" id="74499"/>
    <lineage>
        <taxon>Eukaryota</taxon>
        <taxon>Fungi</taxon>
        <taxon>Dikarya</taxon>
        <taxon>Ascomycota</taxon>
        <taxon>Pezizomycotina</taxon>
        <taxon>Orbiliomycetes</taxon>
        <taxon>Orbiliales</taxon>
        <taxon>Orbiliaceae</taxon>
        <taxon>Drechslerella</taxon>
    </lineage>
</organism>
<keyword evidence="2" id="KW-1185">Reference proteome</keyword>
<dbReference type="Gene3D" id="3.40.50.1820">
    <property type="entry name" value="alpha/beta hydrolase"/>
    <property type="match status" value="1"/>
</dbReference>
<dbReference type="EMBL" id="JAQGDS010000006">
    <property type="protein sequence ID" value="KAJ6260080.1"/>
    <property type="molecule type" value="Genomic_DNA"/>
</dbReference>
<reference evidence="1" key="1">
    <citation type="submission" date="2023-01" db="EMBL/GenBank/DDBJ databases">
        <title>The chitinases involved in constricting ring structure development in the nematode-trapping fungus Drechslerella dactyloides.</title>
        <authorList>
            <person name="Wang R."/>
            <person name="Zhang L."/>
            <person name="Tang P."/>
            <person name="Li S."/>
            <person name="Liang L."/>
        </authorList>
    </citation>
    <scope>NUCLEOTIDE SEQUENCE</scope>
    <source>
        <strain evidence="1">YMF1.00031</strain>
    </source>
</reference>
<dbReference type="InterPro" id="IPR029058">
    <property type="entry name" value="AB_hydrolase_fold"/>
</dbReference>
<comment type="caution">
    <text evidence="1">The sequence shown here is derived from an EMBL/GenBank/DDBJ whole genome shotgun (WGS) entry which is preliminary data.</text>
</comment>
<name>A0AAD6NJ51_DREDA</name>
<protein>
    <submittedName>
        <fullName evidence="1">Cholinesterase</fullName>
    </submittedName>
</protein>
<gene>
    <name evidence="1" type="ORF">Dda_5726</name>
</gene>
<dbReference type="AlphaFoldDB" id="A0AAD6NJ51"/>